<accession>A0A409YNZ3</accession>
<feature type="compositionally biased region" description="Polar residues" evidence="1">
    <location>
        <begin position="237"/>
        <end position="267"/>
    </location>
</feature>
<feature type="compositionally biased region" description="Polar residues" evidence="1">
    <location>
        <begin position="394"/>
        <end position="405"/>
    </location>
</feature>
<sequence length="711" mass="76415">MPDEVLGPRTTITGKHELTNERSDYTIIPTPQSPTQTMSSICQSVSNDASTSSCSPPEPVTPPRQSRSKTRYGDIGRVPLHRRGKSKTYERLEDLLKEAGYKETRVFTPEAERMSKGCEAGEEDGSKDLRLTMKEGVGAVVGFLAGLMPNAAGNKVGTEIQVSIGPSPSVGLSPPPSPLAELSARKFQGQMPITPTTTVISSSLESLGNPTPRISRHQPSWESNDMPPPPIPSSSSKTASGYKPSNQWSSSQYSLATTMQKQPSRNSLNRHDQQNQRPNPNPSPMLHIAAPRPSRAGALLRHISSVPTMPGRPNSTPIDPSKATARKICLNDSDSENPAPSRANSRRRTAIASGEDGLNPPPLPATWLESVARAVLFGGTGAHIGGPADATAYTSASTLRPNTGKTPALRTTRSSLSQTTHHAAARSRSYHRTARNGLSDQTNTAGAANNALLVPPPLLFTMLERGRSGKSEGEVSHMRVVCRSAPGSRAGSKVRGSSAEAKEKQRQVRKRVKKDDKDRMPSLARTRAEGEAWERGRPVQRSQAGHSHHPSWGMYADTEDEGTGPTSSSSDEGEINLARILVPPKRQNSIRSLRKHLDPNSGRATAHTTLLNLVPGTTGVRSRNLGIQRPTSAFQRRSTEDDWDGEHHDEFGSGWVKRGAANHVSDDDDESFMGFLRDDKAGWGGSGRSRRGDGRAGLTNAWGLLPGGSGS</sequence>
<evidence type="ECO:0000313" key="3">
    <source>
        <dbReference type="Proteomes" id="UP000284842"/>
    </source>
</evidence>
<evidence type="ECO:0000256" key="1">
    <source>
        <dbReference type="SAM" id="MobiDB-lite"/>
    </source>
</evidence>
<keyword evidence="3" id="KW-1185">Reference proteome</keyword>
<feature type="region of interest" description="Disordered" evidence="1">
    <location>
        <begin position="1"/>
        <end position="86"/>
    </location>
</feature>
<dbReference type="AlphaFoldDB" id="A0A409YNZ3"/>
<feature type="compositionally biased region" description="Basic and acidic residues" evidence="1">
    <location>
        <begin position="14"/>
        <end position="24"/>
    </location>
</feature>
<feature type="compositionally biased region" description="Polar residues" evidence="1">
    <location>
        <begin position="42"/>
        <end position="55"/>
    </location>
</feature>
<evidence type="ECO:0000313" key="2">
    <source>
        <dbReference type="EMBL" id="PPR04781.1"/>
    </source>
</evidence>
<feature type="region of interest" description="Disordered" evidence="1">
    <location>
        <begin position="468"/>
        <end position="574"/>
    </location>
</feature>
<feature type="compositionally biased region" description="Basic residues" evidence="1">
    <location>
        <begin position="423"/>
        <end position="434"/>
    </location>
</feature>
<feature type="compositionally biased region" description="Basic and acidic residues" evidence="1">
    <location>
        <begin position="468"/>
        <end position="477"/>
    </location>
</feature>
<name>A0A409YNZ3_9AGAR</name>
<feature type="region of interest" description="Disordered" evidence="1">
    <location>
        <begin position="202"/>
        <end position="289"/>
    </location>
</feature>
<organism evidence="2 3">
    <name type="scientific">Panaeolus cyanescens</name>
    <dbReference type="NCBI Taxonomy" id="181874"/>
    <lineage>
        <taxon>Eukaryota</taxon>
        <taxon>Fungi</taxon>
        <taxon>Dikarya</taxon>
        <taxon>Basidiomycota</taxon>
        <taxon>Agaricomycotina</taxon>
        <taxon>Agaricomycetes</taxon>
        <taxon>Agaricomycetidae</taxon>
        <taxon>Agaricales</taxon>
        <taxon>Agaricineae</taxon>
        <taxon>Galeropsidaceae</taxon>
        <taxon>Panaeolus</taxon>
    </lineage>
</organism>
<feature type="compositionally biased region" description="Low complexity" evidence="1">
    <location>
        <begin position="409"/>
        <end position="420"/>
    </location>
</feature>
<feature type="region of interest" description="Disordered" evidence="1">
    <location>
        <begin position="394"/>
        <end position="449"/>
    </location>
</feature>
<feature type="compositionally biased region" description="Basic and acidic residues" evidence="1">
    <location>
        <begin position="513"/>
        <end position="537"/>
    </location>
</feature>
<proteinExistence type="predicted"/>
<reference evidence="2 3" key="1">
    <citation type="journal article" date="2018" name="Evol. Lett.">
        <title>Horizontal gene cluster transfer increased hallucinogenic mushroom diversity.</title>
        <authorList>
            <person name="Reynolds H.T."/>
            <person name="Vijayakumar V."/>
            <person name="Gluck-Thaler E."/>
            <person name="Korotkin H.B."/>
            <person name="Matheny P.B."/>
            <person name="Slot J.C."/>
        </authorList>
    </citation>
    <scope>NUCLEOTIDE SEQUENCE [LARGE SCALE GENOMIC DNA]</scope>
    <source>
        <strain evidence="2 3">2629</strain>
    </source>
</reference>
<feature type="region of interest" description="Disordered" evidence="1">
    <location>
        <begin position="330"/>
        <end position="363"/>
    </location>
</feature>
<dbReference type="OrthoDB" id="2536714at2759"/>
<dbReference type="EMBL" id="NHTK01000893">
    <property type="protein sequence ID" value="PPR04781.1"/>
    <property type="molecule type" value="Genomic_DNA"/>
</dbReference>
<dbReference type="Proteomes" id="UP000284842">
    <property type="component" value="Unassembled WGS sequence"/>
</dbReference>
<gene>
    <name evidence="2" type="ORF">CVT24_007097</name>
</gene>
<dbReference type="InParanoid" id="A0A409YNZ3"/>
<feature type="region of interest" description="Disordered" evidence="1">
    <location>
        <begin position="682"/>
        <end position="711"/>
    </location>
</feature>
<protein>
    <submittedName>
        <fullName evidence="2">Uncharacterized protein</fullName>
    </submittedName>
</protein>
<comment type="caution">
    <text evidence="2">The sequence shown here is derived from an EMBL/GenBank/DDBJ whole genome shotgun (WGS) entry which is preliminary data.</text>
</comment>
<feature type="compositionally biased region" description="Low complexity" evidence="1">
    <location>
        <begin position="26"/>
        <end position="41"/>
    </location>
</feature>